<accession>A0A7S4QA83</accession>
<dbReference type="PANTHER" id="PTHR36851">
    <property type="entry name" value="UNNAMED PRODUCT"/>
    <property type="match status" value="1"/>
</dbReference>
<keyword evidence="1" id="KW-1133">Transmembrane helix</keyword>
<organism evidence="2">
    <name type="scientific">Alexandrium monilatum</name>
    <dbReference type="NCBI Taxonomy" id="311494"/>
    <lineage>
        <taxon>Eukaryota</taxon>
        <taxon>Sar</taxon>
        <taxon>Alveolata</taxon>
        <taxon>Dinophyceae</taxon>
        <taxon>Gonyaulacales</taxon>
        <taxon>Pyrocystaceae</taxon>
        <taxon>Alexandrium</taxon>
    </lineage>
</organism>
<dbReference type="EMBL" id="HBNR01025070">
    <property type="protein sequence ID" value="CAE4577245.1"/>
    <property type="molecule type" value="Transcribed_RNA"/>
</dbReference>
<dbReference type="AlphaFoldDB" id="A0A7S4QA83"/>
<evidence type="ECO:0000313" key="2">
    <source>
        <dbReference type="EMBL" id="CAE4577245.1"/>
    </source>
</evidence>
<sequence>MDKTCYRFDHANIHERRFAARFTRVVPFGLVVAAAILALVGVTVDITLLLAVCAVLNLSVWLWICSAAVYGILGASVVSENLEDLEPTAVAVKNTKDVDEAAGGELKQDGIRHVIVFPNYKEDEEMMAETLQSLKEAAESADFWVVLAMEAREGQGATDKAERLKQRFANTFAKVLAVYHPPDLKEYHLDGSCDEEVPGKASNLKYAVVKAHDACIEDTSVAVSNTVLTVSDADCIFHPNYFAQISAEFKAMQASPGEQHRWTMWQAPQLPFINYYEAPAPSRVWGYISSVYEFGGVSSLTSGGHHMVFSSYSLSLQLAHDGKLWDGDVIAEDHHAYVKAFLYSARISAMEAVDAMRAGQPTQGCRPPLRVRPVMLPVKSTSVIDPDGYWATYVARWHQATRHCQGVAELSYCLLATWDLLWTLPLSVYNLHFLMHLGKVIFRPLFMHIMPIAQSLGLAVLTLYWLFHHRSVPMCPDRIWMASADGNTMLCGLAGAWALTWPMVIPLMLVAVANFRFLMVSFIRQGARANRKELWYRKDSNTPETCGSVVLTLTWLIAIDCVMMCPLMAVYGALAEVVAFWNVMWRGNSFTYVTASKATTLGADYGSTRSGGA</sequence>
<keyword evidence="1" id="KW-0472">Membrane</keyword>
<name>A0A7S4QA83_9DINO</name>
<evidence type="ECO:0008006" key="3">
    <source>
        <dbReference type="Google" id="ProtNLM"/>
    </source>
</evidence>
<gene>
    <name evidence="2" type="ORF">AMON00008_LOCUS16865</name>
</gene>
<reference evidence="2" key="1">
    <citation type="submission" date="2021-01" db="EMBL/GenBank/DDBJ databases">
        <authorList>
            <person name="Corre E."/>
            <person name="Pelletier E."/>
            <person name="Niang G."/>
            <person name="Scheremetjew M."/>
            <person name="Finn R."/>
            <person name="Kale V."/>
            <person name="Holt S."/>
            <person name="Cochrane G."/>
            <person name="Meng A."/>
            <person name="Brown T."/>
            <person name="Cohen L."/>
        </authorList>
    </citation>
    <scope>NUCLEOTIDE SEQUENCE</scope>
    <source>
        <strain evidence="2">CCMP3105</strain>
    </source>
</reference>
<feature type="transmembrane region" description="Helical" evidence="1">
    <location>
        <begin position="505"/>
        <end position="527"/>
    </location>
</feature>
<proteinExistence type="predicted"/>
<dbReference type="InterPro" id="IPR029044">
    <property type="entry name" value="Nucleotide-diphossugar_trans"/>
</dbReference>
<feature type="transmembrane region" description="Helical" evidence="1">
    <location>
        <begin position="48"/>
        <end position="73"/>
    </location>
</feature>
<feature type="transmembrane region" description="Helical" evidence="1">
    <location>
        <begin position="21"/>
        <end position="42"/>
    </location>
</feature>
<feature type="transmembrane region" description="Helical" evidence="1">
    <location>
        <begin position="548"/>
        <end position="574"/>
    </location>
</feature>
<evidence type="ECO:0000256" key="1">
    <source>
        <dbReference type="SAM" id="Phobius"/>
    </source>
</evidence>
<protein>
    <recommendedName>
        <fullName evidence="3">Glycosyltransferase 2-like domain-containing protein</fullName>
    </recommendedName>
</protein>
<dbReference type="PANTHER" id="PTHR36851:SF1">
    <property type="entry name" value="GLYCO_TRANS_2-LIKE DOMAIN-CONTAINING PROTEIN"/>
    <property type="match status" value="1"/>
</dbReference>
<keyword evidence="1" id="KW-0812">Transmembrane</keyword>
<dbReference type="SUPFAM" id="SSF53448">
    <property type="entry name" value="Nucleotide-diphospho-sugar transferases"/>
    <property type="match status" value="1"/>
</dbReference>
<feature type="transmembrane region" description="Helical" evidence="1">
    <location>
        <begin position="445"/>
        <end position="467"/>
    </location>
</feature>